<feature type="region of interest" description="Disordered" evidence="2">
    <location>
        <begin position="674"/>
        <end position="728"/>
    </location>
</feature>
<feature type="compositionally biased region" description="Low complexity" evidence="2">
    <location>
        <begin position="700"/>
        <end position="712"/>
    </location>
</feature>
<organism evidence="4 5">
    <name type="scientific">Neodothiora populina</name>
    <dbReference type="NCBI Taxonomy" id="2781224"/>
    <lineage>
        <taxon>Eukaryota</taxon>
        <taxon>Fungi</taxon>
        <taxon>Dikarya</taxon>
        <taxon>Ascomycota</taxon>
        <taxon>Pezizomycotina</taxon>
        <taxon>Dothideomycetes</taxon>
        <taxon>Dothideomycetidae</taxon>
        <taxon>Dothideales</taxon>
        <taxon>Dothioraceae</taxon>
        <taxon>Neodothiora</taxon>
    </lineage>
</organism>
<dbReference type="GeneID" id="95976429"/>
<proteinExistence type="predicted"/>
<dbReference type="SUPFAM" id="SSF52540">
    <property type="entry name" value="P-loop containing nucleoside triphosphate hydrolases"/>
    <property type="match status" value="1"/>
</dbReference>
<dbReference type="InterPro" id="IPR027417">
    <property type="entry name" value="P-loop_NTPase"/>
</dbReference>
<comment type="caution">
    <text evidence="4">The sequence shown here is derived from an EMBL/GenBank/DDBJ whole genome shotgun (WGS) entry which is preliminary data.</text>
</comment>
<sequence length="765" mass="86112">MEPVTLSMLANTVFDIVPNLGNLIKAARNNDKMLAGCEEDLSSLKAITEQVKDALTIQSIKDMISQASADNIVAGLVANFRDCDQFLKQLEESIKTSKSSGTRIMRFAHATMKGEDRLRLKQQLVERKLAAHIGFEIITLLATCEIPNYVEESSSKIVESIKSLENMLKELRRNMRMLNNGSTSSVALSTPTALARVNPALPLEEAAREAIKHAMVVWKEQRNPRPGSDHTVETQVHRGRSTARVSRTRRSDGPDRPAIIAVCGMTGSGKSRFISTVAGTDIGTGHGLQSETSEGNEGSVTVDGRCVSLVDTPGFADTNVSDTDVLRMIAQWMERSYRGEAHLSDIIYLHQIYYNRVDGPSLRNIELFRKLCGEGGLSNVILATTMWDTGKTVEDIKTFEMREEQLIQDFWKRMIDKGSQVRRYYNSRESALDLIHDLMRRDTVTLDIQKELVDDGKALGDTAAGSYIDEEIQKMMKKHQEELEELLRMMETSTESARHEITQEYNKILEKMRASEEETRLLHEHRLHEISRKREEEARARADDSRAYEKKLKDVQKTHEANTRESNKQAASRVKSCEEELKRIQDKNFTTQMDLAKQYEQQKNNLQKNLEANSFREKDALARQLDENFRRQQHASNASANQRIDSLADQVQRLGLASASKDDRIQSLAHQLQVAKGSNNNNNINSGNSRSYHNHLNPMNGGSSSGGARSNGATGGGGGGYRNIPRPSTYPKYVPQLASKNIQMNPLARYYQDVNDWKRKYGGYP</sequence>
<name>A0ABR3P808_9PEZI</name>
<evidence type="ECO:0000256" key="1">
    <source>
        <dbReference type="SAM" id="Coils"/>
    </source>
</evidence>
<dbReference type="RefSeq" id="XP_069198588.1">
    <property type="nucleotide sequence ID" value="XM_069342083.1"/>
</dbReference>
<evidence type="ECO:0000259" key="3">
    <source>
        <dbReference type="Pfam" id="PF01926"/>
    </source>
</evidence>
<dbReference type="Proteomes" id="UP001562354">
    <property type="component" value="Unassembled WGS sequence"/>
</dbReference>
<keyword evidence="1" id="KW-0175">Coiled coil</keyword>
<feature type="domain" description="G" evidence="3">
    <location>
        <begin position="260"/>
        <end position="323"/>
    </location>
</feature>
<protein>
    <recommendedName>
        <fullName evidence="3">G domain-containing protein</fullName>
    </recommendedName>
</protein>
<feature type="compositionally biased region" description="Basic and acidic residues" evidence="2">
    <location>
        <begin position="530"/>
        <end position="567"/>
    </location>
</feature>
<feature type="compositionally biased region" description="Basic and acidic residues" evidence="2">
    <location>
        <begin position="221"/>
        <end position="236"/>
    </location>
</feature>
<keyword evidence="5" id="KW-1185">Reference proteome</keyword>
<feature type="region of interest" description="Disordered" evidence="2">
    <location>
        <begin position="530"/>
        <end position="574"/>
    </location>
</feature>
<dbReference type="InterPro" id="IPR006073">
    <property type="entry name" value="GTP-bd"/>
</dbReference>
<reference evidence="4 5" key="1">
    <citation type="submission" date="2024-07" db="EMBL/GenBank/DDBJ databases">
        <title>Draft sequence of the Neodothiora populina.</title>
        <authorList>
            <person name="Drown D.D."/>
            <person name="Schuette U.S."/>
            <person name="Buechlein A.B."/>
            <person name="Rusch D.R."/>
            <person name="Winton L.W."/>
            <person name="Adams G.A."/>
        </authorList>
    </citation>
    <scope>NUCLEOTIDE SEQUENCE [LARGE SCALE GENOMIC DNA]</scope>
    <source>
        <strain evidence="4 5">CPC 39397</strain>
    </source>
</reference>
<accession>A0ABR3P808</accession>
<feature type="coiled-coil region" evidence="1">
    <location>
        <begin position="469"/>
        <end position="518"/>
    </location>
</feature>
<feature type="coiled-coil region" evidence="1">
    <location>
        <begin position="154"/>
        <end position="181"/>
    </location>
</feature>
<evidence type="ECO:0000313" key="5">
    <source>
        <dbReference type="Proteomes" id="UP001562354"/>
    </source>
</evidence>
<dbReference type="Gene3D" id="3.40.50.300">
    <property type="entry name" value="P-loop containing nucleotide triphosphate hydrolases"/>
    <property type="match status" value="1"/>
</dbReference>
<dbReference type="EMBL" id="JBFMKM010000012">
    <property type="protein sequence ID" value="KAL1302312.1"/>
    <property type="molecule type" value="Genomic_DNA"/>
</dbReference>
<feature type="region of interest" description="Disordered" evidence="2">
    <location>
        <begin position="221"/>
        <end position="257"/>
    </location>
</feature>
<feature type="compositionally biased region" description="Low complexity" evidence="2">
    <location>
        <begin position="678"/>
        <end position="691"/>
    </location>
</feature>
<dbReference type="CDD" id="cd00882">
    <property type="entry name" value="Ras_like_GTPase"/>
    <property type="match status" value="1"/>
</dbReference>
<dbReference type="Pfam" id="PF01926">
    <property type="entry name" value="MMR_HSR1"/>
    <property type="match status" value="1"/>
</dbReference>
<gene>
    <name evidence="4" type="ORF">AAFC00_002727</name>
</gene>
<evidence type="ECO:0000313" key="4">
    <source>
        <dbReference type="EMBL" id="KAL1302312.1"/>
    </source>
</evidence>
<evidence type="ECO:0000256" key="2">
    <source>
        <dbReference type="SAM" id="MobiDB-lite"/>
    </source>
</evidence>